<dbReference type="GO" id="GO:0003724">
    <property type="term" value="F:RNA helicase activity"/>
    <property type="evidence" value="ECO:0007669"/>
    <property type="project" value="UniProtKB-EC"/>
</dbReference>
<dbReference type="InterPro" id="IPR014014">
    <property type="entry name" value="RNA_helicase_DEAD_Q_motif"/>
</dbReference>
<dbReference type="InterPro" id="IPR012677">
    <property type="entry name" value="Nucleotide-bd_a/b_plait_sf"/>
</dbReference>
<feature type="compositionally biased region" description="Polar residues" evidence="11">
    <location>
        <begin position="574"/>
        <end position="583"/>
    </location>
</feature>
<dbReference type="EC" id="3.6.4.13" evidence="1"/>
<name>A0A0A0B6P7_9CELL</name>
<feature type="region of interest" description="Disordered" evidence="11">
    <location>
        <begin position="558"/>
        <end position="608"/>
    </location>
</feature>
<dbReference type="GO" id="GO:0009409">
    <property type="term" value="P:response to cold"/>
    <property type="evidence" value="ECO:0007669"/>
    <property type="project" value="TreeGrafter"/>
</dbReference>
<dbReference type="Pfam" id="PF03880">
    <property type="entry name" value="DbpA"/>
    <property type="match status" value="1"/>
</dbReference>
<dbReference type="InterPro" id="IPR027417">
    <property type="entry name" value="P-loop_NTPase"/>
</dbReference>
<feature type="short sequence motif" description="Q motif" evidence="10">
    <location>
        <begin position="16"/>
        <end position="44"/>
    </location>
</feature>
<evidence type="ECO:0000256" key="10">
    <source>
        <dbReference type="PROSITE-ProRule" id="PRU00552"/>
    </source>
</evidence>
<dbReference type="GO" id="GO:0005829">
    <property type="term" value="C:cytosol"/>
    <property type="evidence" value="ECO:0007669"/>
    <property type="project" value="TreeGrafter"/>
</dbReference>
<dbReference type="SUPFAM" id="SSF52540">
    <property type="entry name" value="P-loop containing nucleoside triphosphate hydrolases"/>
    <property type="match status" value="1"/>
</dbReference>
<evidence type="ECO:0000256" key="7">
    <source>
        <dbReference type="ARBA" id="ARBA00023016"/>
    </source>
</evidence>
<dbReference type="Proteomes" id="UP000029833">
    <property type="component" value="Unassembled WGS sequence"/>
</dbReference>
<keyword evidence="16" id="KW-1185">Reference proteome</keyword>
<keyword evidence="4" id="KW-0378">Hydrolase</keyword>
<dbReference type="Gene3D" id="3.30.70.330">
    <property type="match status" value="1"/>
</dbReference>
<keyword evidence="3" id="KW-0547">Nucleotide-binding</keyword>
<evidence type="ECO:0000256" key="1">
    <source>
        <dbReference type="ARBA" id="ARBA00012552"/>
    </source>
</evidence>
<feature type="domain" description="Helicase C-terminal" evidence="13">
    <location>
        <begin position="245"/>
        <end position="389"/>
    </location>
</feature>
<feature type="domain" description="DEAD-box RNA helicase Q" evidence="14">
    <location>
        <begin position="16"/>
        <end position="44"/>
    </location>
</feature>
<dbReference type="PROSITE" id="PS51192">
    <property type="entry name" value="HELICASE_ATP_BIND_1"/>
    <property type="match status" value="1"/>
</dbReference>
<keyword evidence="2" id="KW-0963">Cytoplasm</keyword>
<dbReference type="InterPro" id="IPR050547">
    <property type="entry name" value="DEAD_box_RNA_helicases"/>
</dbReference>
<dbReference type="PROSITE" id="PS51194">
    <property type="entry name" value="HELICASE_CTER"/>
    <property type="match status" value="1"/>
</dbReference>
<evidence type="ECO:0000313" key="16">
    <source>
        <dbReference type="Proteomes" id="UP000029833"/>
    </source>
</evidence>
<organism evidence="15 16">
    <name type="scientific">Cellulomonas cellasea DSM 20118</name>
    <dbReference type="NCBI Taxonomy" id="1408250"/>
    <lineage>
        <taxon>Bacteria</taxon>
        <taxon>Bacillati</taxon>
        <taxon>Actinomycetota</taxon>
        <taxon>Actinomycetes</taxon>
        <taxon>Micrococcales</taxon>
        <taxon>Cellulomonadaceae</taxon>
        <taxon>Cellulomonas</taxon>
    </lineage>
</organism>
<dbReference type="RefSeq" id="WP_052103975.1">
    <property type="nucleotide sequence ID" value="NZ_AXNT01000045.1"/>
</dbReference>
<evidence type="ECO:0000256" key="2">
    <source>
        <dbReference type="ARBA" id="ARBA00022490"/>
    </source>
</evidence>
<feature type="compositionally biased region" description="Basic and acidic residues" evidence="11">
    <location>
        <begin position="585"/>
        <end position="599"/>
    </location>
</feature>
<evidence type="ECO:0000256" key="9">
    <source>
        <dbReference type="ARBA" id="ARBA00047984"/>
    </source>
</evidence>
<dbReference type="CDD" id="cd18787">
    <property type="entry name" value="SF2_C_DEAD"/>
    <property type="match status" value="1"/>
</dbReference>
<accession>A0A0A0B6P7</accession>
<evidence type="ECO:0000256" key="11">
    <source>
        <dbReference type="SAM" id="MobiDB-lite"/>
    </source>
</evidence>
<dbReference type="PANTHER" id="PTHR47963:SF8">
    <property type="entry name" value="ATP-DEPENDENT RNA HELICASE DEAD"/>
    <property type="match status" value="1"/>
</dbReference>
<dbReference type="InterPro" id="IPR044742">
    <property type="entry name" value="DEAD/DEAH_RhlB"/>
</dbReference>
<evidence type="ECO:0000256" key="6">
    <source>
        <dbReference type="ARBA" id="ARBA00022840"/>
    </source>
</evidence>
<comment type="caution">
    <text evidence="15">The sequence shown here is derived from an EMBL/GenBank/DDBJ whole genome shotgun (WGS) entry which is preliminary data.</text>
</comment>
<dbReference type="Gene3D" id="3.40.50.300">
    <property type="entry name" value="P-loop containing nucleotide triphosphate hydrolases"/>
    <property type="match status" value="2"/>
</dbReference>
<evidence type="ECO:0000256" key="8">
    <source>
        <dbReference type="ARBA" id="ARBA00038437"/>
    </source>
</evidence>
<dbReference type="GO" id="GO:0005840">
    <property type="term" value="C:ribosome"/>
    <property type="evidence" value="ECO:0007669"/>
    <property type="project" value="TreeGrafter"/>
</dbReference>
<evidence type="ECO:0000256" key="3">
    <source>
        <dbReference type="ARBA" id="ARBA00022741"/>
    </source>
</evidence>
<dbReference type="PANTHER" id="PTHR47963">
    <property type="entry name" value="DEAD-BOX ATP-DEPENDENT RNA HELICASE 47, MITOCHONDRIAL"/>
    <property type="match status" value="1"/>
</dbReference>
<dbReference type="STRING" id="1408250.Q760_12995"/>
<dbReference type="InterPro" id="IPR057325">
    <property type="entry name" value="DeaD_dimer"/>
</dbReference>
<evidence type="ECO:0000259" key="13">
    <source>
        <dbReference type="PROSITE" id="PS51194"/>
    </source>
</evidence>
<evidence type="ECO:0000313" key="15">
    <source>
        <dbReference type="EMBL" id="KGM02495.1"/>
    </source>
</evidence>
<dbReference type="Pfam" id="PF25399">
    <property type="entry name" value="DeaD_dimer"/>
    <property type="match status" value="1"/>
</dbReference>
<dbReference type="EMBL" id="AXNT01000045">
    <property type="protein sequence ID" value="KGM02495.1"/>
    <property type="molecule type" value="Genomic_DNA"/>
</dbReference>
<comment type="similarity">
    <text evidence="8">Belongs to the DEAD box helicase family.</text>
</comment>
<dbReference type="OrthoDB" id="9805696at2"/>
<keyword evidence="7" id="KW-0346">Stress response</keyword>
<dbReference type="SMART" id="SM00487">
    <property type="entry name" value="DEXDc"/>
    <property type="match status" value="1"/>
</dbReference>
<dbReference type="InterPro" id="IPR034415">
    <property type="entry name" value="CsdA_RRM"/>
</dbReference>
<comment type="catalytic activity">
    <reaction evidence="9">
        <text>ATP + H2O = ADP + phosphate + H(+)</text>
        <dbReference type="Rhea" id="RHEA:13065"/>
        <dbReference type="ChEBI" id="CHEBI:15377"/>
        <dbReference type="ChEBI" id="CHEBI:15378"/>
        <dbReference type="ChEBI" id="CHEBI:30616"/>
        <dbReference type="ChEBI" id="CHEBI:43474"/>
        <dbReference type="ChEBI" id="CHEBI:456216"/>
        <dbReference type="EC" id="3.6.4.13"/>
    </reaction>
</comment>
<feature type="domain" description="Helicase ATP-binding" evidence="12">
    <location>
        <begin position="47"/>
        <end position="218"/>
    </location>
</feature>
<dbReference type="GO" id="GO:0005524">
    <property type="term" value="F:ATP binding"/>
    <property type="evidence" value="ECO:0007669"/>
    <property type="project" value="UniProtKB-KW"/>
</dbReference>
<dbReference type="CDD" id="cd00268">
    <property type="entry name" value="DEADc"/>
    <property type="match status" value="1"/>
</dbReference>
<evidence type="ECO:0000256" key="5">
    <source>
        <dbReference type="ARBA" id="ARBA00022806"/>
    </source>
</evidence>
<dbReference type="Pfam" id="PF00271">
    <property type="entry name" value="Helicase_C"/>
    <property type="match status" value="1"/>
</dbReference>
<dbReference type="PROSITE" id="PS51195">
    <property type="entry name" value="Q_MOTIF"/>
    <property type="match status" value="1"/>
</dbReference>
<dbReference type="InterPro" id="IPR001650">
    <property type="entry name" value="Helicase_C-like"/>
</dbReference>
<evidence type="ECO:0000259" key="12">
    <source>
        <dbReference type="PROSITE" id="PS51192"/>
    </source>
</evidence>
<protein>
    <recommendedName>
        <fullName evidence="1">RNA helicase</fullName>
        <ecNumber evidence="1">3.6.4.13</ecNumber>
    </recommendedName>
</protein>
<dbReference type="SMART" id="SM00490">
    <property type="entry name" value="HELICc"/>
    <property type="match status" value="1"/>
</dbReference>
<dbReference type="GO" id="GO:0016787">
    <property type="term" value="F:hydrolase activity"/>
    <property type="evidence" value="ECO:0007669"/>
    <property type="project" value="UniProtKB-KW"/>
</dbReference>
<evidence type="ECO:0000256" key="4">
    <source>
        <dbReference type="ARBA" id="ARBA00022801"/>
    </source>
</evidence>
<dbReference type="AlphaFoldDB" id="A0A0A0B6P7"/>
<evidence type="ECO:0000259" key="14">
    <source>
        <dbReference type="PROSITE" id="PS51195"/>
    </source>
</evidence>
<proteinExistence type="inferred from homology"/>
<dbReference type="InterPro" id="IPR005580">
    <property type="entry name" value="DbpA/CsdA_RNA-bd_dom"/>
</dbReference>
<keyword evidence="5 15" id="KW-0347">Helicase</keyword>
<dbReference type="GO" id="GO:0033592">
    <property type="term" value="F:RNA strand annealing activity"/>
    <property type="evidence" value="ECO:0007669"/>
    <property type="project" value="TreeGrafter"/>
</dbReference>
<dbReference type="Pfam" id="PF00270">
    <property type="entry name" value="DEAD"/>
    <property type="match status" value="1"/>
</dbReference>
<dbReference type="CDD" id="cd12499">
    <property type="entry name" value="RRM_EcCsdA_like"/>
    <property type="match status" value="1"/>
</dbReference>
<reference evidence="15 16" key="1">
    <citation type="submission" date="2013-10" db="EMBL/GenBank/DDBJ databases">
        <authorList>
            <person name="Wang G."/>
            <person name="Zhuang W."/>
        </authorList>
    </citation>
    <scope>NUCLEOTIDE SEQUENCE [LARGE SCALE GENOMIC DNA]</scope>
    <source>
        <strain evidence="15 16">DSM 20118</strain>
    </source>
</reference>
<dbReference type="InterPro" id="IPR011545">
    <property type="entry name" value="DEAD/DEAH_box_helicase_dom"/>
</dbReference>
<gene>
    <name evidence="15" type="ORF">Q760_12995</name>
</gene>
<sequence length="608" mass="64915">MTLTDPTLPATSPTGPAFADLGLPEALERAIADLGFEIPSAIQAEAIPALLAGRDITGVAQTGTGKTAAFGLPLLAAIDPELRQVQALVLTPTRELAMQVAEAIESFARHLPGVEVVAVYGGSPFLPQQRALARGAQIVVGTPGRVMDHLDRRTLRLDDVRFLALDEADEMLRMGFAEDVEKIFAFAPAQRQVALFSATMPPAIRRVAAHHLTDPVEITVSRQSSTVTDIRQTYAVVPFRHKTGALARVLAVSDAEAAIVFVRTRGAAEEVGSALVERGIPAAYISGEVAQGDREKIVERLRNGTLDVLVATEVAARGLDVDRIGLVVNFDVPTEPEAYVHRIGRTGRAGRTGEALTFVTPSEQHRLRAIERTTRQRLEEIQIPSPADVSAHRVTKLLGQVEERTALGRLDLYRTAVSEYLGANPGVDPVELVAVLAALAVGDTGPSARPTQGDDMDDALSRASLSPERDGQRSSASGSGPRRTSHRPDGALRYRIAVGHTHGVQPGAIVGALTNEGGLTGKDLGKIDIFPSFSLVEIPGGLTPEAFDRIGRARVAGRPMRIRVDEGPGPRSGQGASRPTGPSTHRGERRPENRSDSRERHARPHAAR</sequence>
<feature type="region of interest" description="Disordered" evidence="11">
    <location>
        <begin position="444"/>
        <end position="489"/>
    </location>
</feature>
<dbReference type="InterPro" id="IPR014001">
    <property type="entry name" value="Helicase_ATP-bd"/>
</dbReference>
<keyword evidence="6" id="KW-0067">ATP-binding</keyword>
<dbReference type="FunFam" id="3.40.50.300:FF:000108">
    <property type="entry name" value="ATP-dependent RNA helicase RhlE"/>
    <property type="match status" value="1"/>
</dbReference>